<feature type="transmembrane region" description="Helical" evidence="1">
    <location>
        <begin position="77"/>
        <end position="99"/>
    </location>
</feature>
<dbReference type="PANTHER" id="PTHR38592:SF3">
    <property type="entry name" value="BLL4819 PROTEIN"/>
    <property type="match status" value="1"/>
</dbReference>
<evidence type="ECO:0008006" key="4">
    <source>
        <dbReference type="Google" id="ProtNLM"/>
    </source>
</evidence>
<sequence length="519" mass="57702">MDSLRGLLLVIMTFNHLIWVSAGNTSLQMFTLQPLGQFGAAEAFVFLSALLAGAIYSRDALSNSEVRSKAFKRAFTIYRYHIIAVLAISGWYVFVKLYVPSGIPLYDFSFPGIISDPLGALVLSAALLSKPNYLDILPLYIFFMIGLPFLIAAFRQGLLLWVMALSVGVWLCSGYAETAQLVSLVSFVFPDAKVQAGYFDPFAWQILFVSGAALGYLAQNRTIVWVTPLRTIIAVCIATTLFVLHRGSFMGIGFTPDELYLMADKPEMGWLRLLNIAVWVYLIAAIIHYKPTLLAFRPLSYIGRHSLHVFSWHVVLCYFVGLALFAIRFESYYLIAVFASMATLWIPAWVRESQTSVSTVTKWSSVTVLPTLAVAILTFNMTNQQADNDATASTALDALAPNSIQVQISNVRDDNAPIYVMLFKDTDDLMGAPSAGFLRASREEAERGIAFEGIAEGSYVIFAYQDLDGNQFLTSENNMPIEGFGYSKLPVIRGMPSIEEVAFEHVETQSQKIVFNYFR</sequence>
<dbReference type="STRING" id="294935.ATN88_06500"/>
<dbReference type="InterPro" id="IPR014550">
    <property type="entry name" value="UCP028704_OpgC"/>
</dbReference>
<keyword evidence="1" id="KW-1133">Transmembrane helix</keyword>
<dbReference type="InterPro" id="IPR018673">
    <property type="entry name" value="DUF2141"/>
</dbReference>
<protein>
    <recommendedName>
        <fullName evidence="4">OpgC protein</fullName>
    </recommendedName>
</protein>
<dbReference type="EMBL" id="LNTY01000006">
    <property type="protein sequence ID" value="KXF83320.1"/>
    <property type="molecule type" value="Genomic_DNA"/>
</dbReference>
<feature type="transmembrane region" description="Helical" evidence="1">
    <location>
        <begin position="309"/>
        <end position="327"/>
    </location>
</feature>
<feature type="transmembrane region" description="Helical" evidence="1">
    <location>
        <begin position="229"/>
        <end position="249"/>
    </location>
</feature>
<dbReference type="Proteomes" id="UP000070529">
    <property type="component" value="Unassembled WGS sequence"/>
</dbReference>
<evidence type="ECO:0000256" key="1">
    <source>
        <dbReference type="SAM" id="Phobius"/>
    </source>
</evidence>
<feature type="transmembrane region" description="Helical" evidence="1">
    <location>
        <begin position="158"/>
        <end position="176"/>
    </location>
</feature>
<feature type="transmembrane region" description="Helical" evidence="1">
    <location>
        <begin position="133"/>
        <end position="151"/>
    </location>
</feature>
<evidence type="ECO:0000313" key="3">
    <source>
        <dbReference type="Proteomes" id="UP000070529"/>
    </source>
</evidence>
<keyword evidence="1" id="KW-0472">Membrane</keyword>
<feature type="transmembrane region" description="Helical" evidence="1">
    <location>
        <begin position="35"/>
        <end position="56"/>
    </location>
</feature>
<reference evidence="2 3" key="1">
    <citation type="submission" date="2015-11" db="EMBL/GenBank/DDBJ databases">
        <title>Genomic Taxonomy of the Vibrionaceae.</title>
        <authorList>
            <person name="Gomez-Gil B."/>
            <person name="Enciso-Ibarra J."/>
        </authorList>
    </citation>
    <scope>NUCLEOTIDE SEQUENCE [LARGE SCALE GENOMIC DNA]</scope>
    <source>
        <strain evidence="2 3">CAIM 912</strain>
    </source>
</reference>
<organism evidence="2 3">
    <name type="scientific">Enterovibrio coralii</name>
    <dbReference type="NCBI Taxonomy" id="294935"/>
    <lineage>
        <taxon>Bacteria</taxon>
        <taxon>Pseudomonadati</taxon>
        <taxon>Pseudomonadota</taxon>
        <taxon>Gammaproteobacteria</taxon>
        <taxon>Vibrionales</taxon>
        <taxon>Vibrionaceae</taxon>
        <taxon>Enterovibrio</taxon>
    </lineage>
</organism>
<evidence type="ECO:0000313" key="2">
    <source>
        <dbReference type="EMBL" id="KXF83320.1"/>
    </source>
</evidence>
<proteinExistence type="predicted"/>
<comment type="caution">
    <text evidence="2">The sequence shown here is derived from an EMBL/GenBank/DDBJ whole genome shotgun (WGS) entry which is preliminary data.</text>
</comment>
<feature type="transmembrane region" description="Helical" evidence="1">
    <location>
        <begin position="269"/>
        <end position="289"/>
    </location>
</feature>
<keyword evidence="1" id="KW-0812">Transmembrane</keyword>
<gene>
    <name evidence="2" type="ORF">ATN88_06500</name>
</gene>
<dbReference type="PANTHER" id="PTHR38592">
    <property type="entry name" value="BLL4819 PROTEIN"/>
    <property type="match status" value="1"/>
</dbReference>
<dbReference type="AlphaFoldDB" id="A0A135ICY6"/>
<keyword evidence="3" id="KW-1185">Reference proteome</keyword>
<dbReference type="Pfam" id="PF10129">
    <property type="entry name" value="OpgC_C"/>
    <property type="match status" value="1"/>
</dbReference>
<name>A0A135ICY6_9GAMM</name>
<accession>A0A135ICY6</accession>
<feature type="transmembrane region" description="Helical" evidence="1">
    <location>
        <begin position="196"/>
        <end position="217"/>
    </location>
</feature>
<feature type="transmembrane region" description="Helical" evidence="1">
    <location>
        <begin position="7"/>
        <end position="23"/>
    </location>
</feature>
<dbReference type="Pfam" id="PF09912">
    <property type="entry name" value="DUF2141"/>
    <property type="match status" value="1"/>
</dbReference>
<feature type="transmembrane region" description="Helical" evidence="1">
    <location>
        <begin position="333"/>
        <end position="351"/>
    </location>
</feature>